<proteinExistence type="predicted"/>
<dbReference type="AlphaFoldDB" id="A0A7W8D0E2"/>
<reference evidence="1 2" key="1">
    <citation type="submission" date="2020-08" db="EMBL/GenBank/DDBJ databases">
        <title>Genomic Encyclopedia of Type Strains, Phase IV (KMG-IV): sequencing the most valuable type-strain genomes for metagenomic binning, comparative biology and taxonomic classification.</title>
        <authorList>
            <person name="Goeker M."/>
        </authorList>
    </citation>
    <scope>NUCLEOTIDE SEQUENCE [LARGE SCALE GENOMIC DNA]</scope>
    <source>
        <strain evidence="1 2">DSM 26963</strain>
    </source>
</reference>
<evidence type="ECO:0000313" key="2">
    <source>
        <dbReference type="Proteomes" id="UP000521313"/>
    </source>
</evidence>
<accession>A0A7W8D0E2</accession>
<dbReference type="EMBL" id="JACHHD010000005">
    <property type="protein sequence ID" value="MBB5184666.1"/>
    <property type="molecule type" value="Genomic_DNA"/>
</dbReference>
<dbReference type="RefSeq" id="WP_183374827.1">
    <property type="nucleotide sequence ID" value="NZ_JACHHD010000005.1"/>
</dbReference>
<dbReference type="Proteomes" id="UP000521313">
    <property type="component" value="Unassembled WGS sequence"/>
</dbReference>
<name>A0A7W8D0E2_9FIRM</name>
<gene>
    <name evidence="1" type="ORF">HNQ43_000707</name>
</gene>
<sequence length="208" mass="24307">MKKKTLLMIPLFIFIVVTLGISLYSQQEKLNQENEEKRQKAEETAKLAHALMALGESAKGETFFFDAIGCEVEVEADIQRQAVNSYVYVLEDMPPFYLDMITKVILVDEGTKFDADTGVLRTSGNQTTIRMELSRAYAHRSHILDEPEYQKFYQTYKNQMGYKDDLSPEDFFAYSVENYYIDRQPYFEMCDALPYYEYLFSIFGQQDH</sequence>
<comment type="caution">
    <text evidence="1">The sequence shown here is derived from an EMBL/GenBank/DDBJ whole genome shotgun (WGS) entry which is preliminary data.</text>
</comment>
<protein>
    <submittedName>
        <fullName evidence="1">Uncharacterized protein</fullName>
    </submittedName>
</protein>
<organism evidence="1 2">
    <name type="scientific">Faecalicoccus acidiformans</name>
    <dbReference type="NCBI Taxonomy" id="915173"/>
    <lineage>
        <taxon>Bacteria</taxon>
        <taxon>Bacillati</taxon>
        <taxon>Bacillota</taxon>
        <taxon>Erysipelotrichia</taxon>
        <taxon>Erysipelotrichales</taxon>
        <taxon>Erysipelotrichaceae</taxon>
        <taxon>Faecalicoccus</taxon>
    </lineage>
</organism>
<evidence type="ECO:0000313" key="1">
    <source>
        <dbReference type="EMBL" id="MBB5184666.1"/>
    </source>
</evidence>